<feature type="compositionally biased region" description="Polar residues" evidence="1">
    <location>
        <begin position="62"/>
        <end position="73"/>
    </location>
</feature>
<name>A0A1F8BC55_9BACT</name>
<evidence type="ECO:0000256" key="1">
    <source>
        <dbReference type="SAM" id="MobiDB-lite"/>
    </source>
</evidence>
<sequence length="130" mass="13900">MTKLGSSTIILLIIFGTLSALSFLIASKKITINKDILLEKAGLEKKREENQIDKDSSEKQRSVSPSQIPTISSKPRDNEIAQPSTFQEPSDGSVSPTFTASPTPTSNLVPTTDKPGGKDPDSNQLPFVGG</sequence>
<comment type="caution">
    <text evidence="2">The sequence shown here is derived from an EMBL/GenBank/DDBJ whole genome shotgun (WGS) entry which is preliminary data.</text>
</comment>
<protein>
    <submittedName>
        <fullName evidence="2">Uncharacterized protein</fullName>
    </submittedName>
</protein>
<evidence type="ECO:0000313" key="3">
    <source>
        <dbReference type="Proteomes" id="UP000176404"/>
    </source>
</evidence>
<reference evidence="2 3" key="1">
    <citation type="journal article" date="2016" name="Nat. Commun.">
        <title>Thousands of microbial genomes shed light on interconnected biogeochemical processes in an aquifer system.</title>
        <authorList>
            <person name="Anantharaman K."/>
            <person name="Brown C.T."/>
            <person name="Hug L.A."/>
            <person name="Sharon I."/>
            <person name="Castelle C.J."/>
            <person name="Probst A.J."/>
            <person name="Thomas B.C."/>
            <person name="Singh A."/>
            <person name="Wilkins M.J."/>
            <person name="Karaoz U."/>
            <person name="Brodie E.L."/>
            <person name="Williams K.H."/>
            <person name="Hubbard S.S."/>
            <person name="Banfield J.F."/>
        </authorList>
    </citation>
    <scope>NUCLEOTIDE SEQUENCE [LARGE SCALE GENOMIC DNA]</scope>
</reference>
<dbReference type="AlphaFoldDB" id="A0A1F8BC55"/>
<gene>
    <name evidence="2" type="ORF">A2892_05330</name>
</gene>
<feature type="compositionally biased region" description="Polar residues" evidence="1">
    <location>
        <begin position="81"/>
        <end position="92"/>
    </location>
</feature>
<accession>A0A1F8BC55</accession>
<dbReference type="EMBL" id="MGHD01000001">
    <property type="protein sequence ID" value="OGM60945.1"/>
    <property type="molecule type" value="Genomic_DNA"/>
</dbReference>
<organism evidence="2 3">
    <name type="scientific">Candidatus Woesebacteria bacterium RIFCSPLOWO2_01_FULL_39_10b</name>
    <dbReference type="NCBI Taxonomy" id="1802517"/>
    <lineage>
        <taxon>Bacteria</taxon>
        <taxon>Candidatus Woeseibacteriota</taxon>
    </lineage>
</organism>
<dbReference type="Proteomes" id="UP000176404">
    <property type="component" value="Unassembled WGS sequence"/>
</dbReference>
<feature type="compositionally biased region" description="Low complexity" evidence="1">
    <location>
        <begin position="93"/>
        <end position="106"/>
    </location>
</feature>
<proteinExistence type="predicted"/>
<evidence type="ECO:0000313" key="2">
    <source>
        <dbReference type="EMBL" id="OGM60945.1"/>
    </source>
</evidence>
<feature type="region of interest" description="Disordered" evidence="1">
    <location>
        <begin position="42"/>
        <end position="130"/>
    </location>
</feature>
<feature type="compositionally biased region" description="Basic and acidic residues" evidence="1">
    <location>
        <begin position="42"/>
        <end position="61"/>
    </location>
</feature>